<dbReference type="GO" id="GO:0015969">
    <property type="term" value="P:guanosine tetraphosphate metabolic process"/>
    <property type="evidence" value="ECO:0007669"/>
    <property type="project" value="InterPro"/>
</dbReference>
<evidence type="ECO:0000259" key="1">
    <source>
        <dbReference type="SMART" id="SM00954"/>
    </source>
</evidence>
<reference evidence="2" key="1">
    <citation type="journal article" date="2015" name="Nature">
        <title>Complex archaea that bridge the gap between prokaryotes and eukaryotes.</title>
        <authorList>
            <person name="Spang A."/>
            <person name="Saw J.H."/>
            <person name="Jorgensen S.L."/>
            <person name="Zaremba-Niedzwiedzka K."/>
            <person name="Martijn J."/>
            <person name="Lind A.E."/>
            <person name="van Eijk R."/>
            <person name="Schleper C."/>
            <person name="Guy L."/>
            <person name="Ettema T.J."/>
        </authorList>
    </citation>
    <scope>NUCLEOTIDE SEQUENCE</scope>
</reference>
<dbReference type="EMBL" id="LAZR01000930">
    <property type="protein sequence ID" value="KKN54416.1"/>
    <property type="molecule type" value="Genomic_DNA"/>
</dbReference>
<proteinExistence type="predicted"/>
<dbReference type="Pfam" id="PF04607">
    <property type="entry name" value="RelA_SpoT"/>
    <property type="match status" value="1"/>
</dbReference>
<dbReference type="PANTHER" id="PTHR41773:SF1">
    <property type="entry name" value="RELA_SPOT DOMAIN-CONTAINING PROTEIN"/>
    <property type="match status" value="1"/>
</dbReference>
<dbReference type="SUPFAM" id="SSF81301">
    <property type="entry name" value="Nucleotidyltransferase"/>
    <property type="match status" value="1"/>
</dbReference>
<accession>A0A0F9TZ55</accession>
<organism evidence="2">
    <name type="scientific">marine sediment metagenome</name>
    <dbReference type="NCBI Taxonomy" id="412755"/>
    <lineage>
        <taxon>unclassified sequences</taxon>
        <taxon>metagenomes</taxon>
        <taxon>ecological metagenomes</taxon>
    </lineage>
</organism>
<dbReference type="CDD" id="cd05399">
    <property type="entry name" value="NT_Rel-Spo_like"/>
    <property type="match status" value="1"/>
</dbReference>
<evidence type="ECO:0000313" key="2">
    <source>
        <dbReference type="EMBL" id="KKN54416.1"/>
    </source>
</evidence>
<comment type="caution">
    <text evidence="2">The sequence shown here is derived from an EMBL/GenBank/DDBJ whole genome shotgun (WGS) entry which is preliminary data.</text>
</comment>
<name>A0A0F9TZ55_9ZZZZ</name>
<protein>
    <recommendedName>
        <fullName evidence="1">RelA/SpoT domain-containing protein</fullName>
    </recommendedName>
</protein>
<dbReference type="SMART" id="SM00954">
    <property type="entry name" value="RelA_SpoT"/>
    <property type="match status" value="1"/>
</dbReference>
<dbReference type="Gene3D" id="1.10.287.860">
    <property type="entry name" value="Nucleotidyltransferase"/>
    <property type="match status" value="1"/>
</dbReference>
<feature type="domain" description="RelA/SpoT" evidence="1">
    <location>
        <begin position="44"/>
        <end position="167"/>
    </location>
</feature>
<dbReference type="AlphaFoldDB" id="A0A0F9TZ55"/>
<sequence>MSIEKTIETYKTQMHLYKKLSEEVKYVIDQKISDKNIKIDNLFCREKSIESLTKKIKRKSYKNPLDEITDLAGVRVVSYYEPDIQNIKEIIKKNFNVHEHVDKTKALGVDKMGYHGSHFVVSLGDRYSGTRYDGIINLRCEIQVRTVLQDAWALISHHLVYKEESSIPDRMKRDLNNVASLLEISQGTFDSMREKRECYISEIHEKEKAPANFLSQPVDYDTLYAYTKWKYKDLPVSDNWHIRLLSDLNLQKYPTLEAIDNIVERTKEAVNAYQKENSTWFRDGTAYITKSLGFGDEEFRNKHGFGQKTRDAFLKYKHLVKNTT</sequence>
<dbReference type="InterPro" id="IPR007685">
    <property type="entry name" value="RelA_SpoT"/>
</dbReference>
<gene>
    <name evidence="2" type="ORF">LCGC14_0592620</name>
</gene>
<dbReference type="Gene3D" id="3.30.460.10">
    <property type="entry name" value="Beta Polymerase, domain 2"/>
    <property type="match status" value="1"/>
</dbReference>
<dbReference type="InterPro" id="IPR043519">
    <property type="entry name" value="NT_sf"/>
</dbReference>
<dbReference type="PANTHER" id="PTHR41773">
    <property type="entry name" value="GTP PYROPHOSPHATASE-RELATED"/>
    <property type="match status" value="1"/>
</dbReference>